<name>A0ABR1VNQ8_9PEZI</name>
<reference evidence="2 3" key="1">
    <citation type="submission" date="2023-01" db="EMBL/GenBank/DDBJ databases">
        <title>Analysis of 21 Apiospora genomes using comparative genomics revels a genus with tremendous synthesis potential of carbohydrate active enzymes and secondary metabolites.</title>
        <authorList>
            <person name="Sorensen T."/>
        </authorList>
    </citation>
    <scope>NUCLEOTIDE SEQUENCE [LARGE SCALE GENOMIC DNA]</scope>
    <source>
        <strain evidence="2 3">CBS 83171</strain>
    </source>
</reference>
<dbReference type="Pfam" id="PF06985">
    <property type="entry name" value="HET"/>
    <property type="match status" value="1"/>
</dbReference>
<dbReference type="PANTHER" id="PTHR24148:SF64">
    <property type="entry name" value="HETEROKARYON INCOMPATIBILITY DOMAIN-CONTAINING PROTEIN"/>
    <property type="match status" value="1"/>
</dbReference>
<sequence>MRSQPLHSSVKEIRLITIEPNREYTAPIHAGIRSVPLNELPPSTALSYSWGKSGKKKRIAIGHSHLRITKSLLQALRRLRNKKILVLWIDQICINQKDEEEKQYQIKLMKLIFRRADVVIAWIGQEDPAGHIAELFKITDESDSWDGAIELRLSKRLDHQVSVLLEREYWMRVWIIQELAMGKEVLVQCGRHQVRWTTLSVVIKGSMFRRRYYEGDLPPQFSCVDALAQMSQRTQQPSLVEAICRTIVSQSTVDKDKVYGLLGLVNDAELLVPDIKYTKNYEAEDLCLELTLGIIGAQHRLSVVPLLGRGCDHASVHSGNSVSSGEPIDSVNPRTPRRPSWVPLWHALDGRQLKRQISYLIPGAS</sequence>
<gene>
    <name evidence="2" type="ORF">PG996_006234</name>
</gene>
<organism evidence="2 3">
    <name type="scientific">Apiospora saccharicola</name>
    <dbReference type="NCBI Taxonomy" id="335842"/>
    <lineage>
        <taxon>Eukaryota</taxon>
        <taxon>Fungi</taxon>
        <taxon>Dikarya</taxon>
        <taxon>Ascomycota</taxon>
        <taxon>Pezizomycotina</taxon>
        <taxon>Sordariomycetes</taxon>
        <taxon>Xylariomycetidae</taxon>
        <taxon>Amphisphaeriales</taxon>
        <taxon>Apiosporaceae</taxon>
        <taxon>Apiospora</taxon>
    </lineage>
</organism>
<evidence type="ECO:0000313" key="3">
    <source>
        <dbReference type="Proteomes" id="UP001446871"/>
    </source>
</evidence>
<evidence type="ECO:0000259" key="1">
    <source>
        <dbReference type="Pfam" id="PF06985"/>
    </source>
</evidence>
<dbReference type="InterPro" id="IPR010730">
    <property type="entry name" value="HET"/>
</dbReference>
<evidence type="ECO:0000313" key="2">
    <source>
        <dbReference type="EMBL" id="KAK8072886.1"/>
    </source>
</evidence>
<protein>
    <submittedName>
        <fullName evidence="2">Heterokaryon incompatibility protein-domain-containing protein</fullName>
    </submittedName>
</protein>
<dbReference type="InterPro" id="IPR052895">
    <property type="entry name" value="HetReg/Transcr_Mod"/>
</dbReference>
<comment type="caution">
    <text evidence="2">The sequence shown here is derived from an EMBL/GenBank/DDBJ whole genome shotgun (WGS) entry which is preliminary data.</text>
</comment>
<accession>A0ABR1VNQ8</accession>
<proteinExistence type="predicted"/>
<dbReference type="PANTHER" id="PTHR24148">
    <property type="entry name" value="ANKYRIN REPEAT DOMAIN-CONTAINING PROTEIN 39 HOMOLOG-RELATED"/>
    <property type="match status" value="1"/>
</dbReference>
<dbReference type="Proteomes" id="UP001446871">
    <property type="component" value="Unassembled WGS sequence"/>
</dbReference>
<keyword evidence="3" id="KW-1185">Reference proteome</keyword>
<feature type="domain" description="Heterokaryon incompatibility" evidence="1">
    <location>
        <begin position="45"/>
        <end position="178"/>
    </location>
</feature>
<dbReference type="EMBL" id="JAQQWM010000003">
    <property type="protein sequence ID" value="KAK8072886.1"/>
    <property type="molecule type" value="Genomic_DNA"/>
</dbReference>